<gene>
    <name evidence="2" type="ordered locus">DKAM_1241</name>
</gene>
<evidence type="ECO:0000313" key="2">
    <source>
        <dbReference type="EMBL" id="ACL11567.1"/>
    </source>
</evidence>
<organism evidence="2 3">
    <name type="scientific">Desulfurococcus amylolyticus (strain DSM 18924 / JCM 16383 / VKM B-2413 / 1221n)</name>
    <name type="common">Desulfurococcus kamchatkensis</name>
    <dbReference type="NCBI Taxonomy" id="490899"/>
    <lineage>
        <taxon>Archaea</taxon>
        <taxon>Thermoproteota</taxon>
        <taxon>Thermoprotei</taxon>
        <taxon>Desulfurococcales</taxon>
        <taxon>Desulfurococcaceae</taxon>
        <taxon>Desulfurococcus</taxon>
    </lineage>
</organism>
<sequence>MSIDLNTLSNIIMVILMVILIVYLYLESRPKKPPREEYVTRVLIQCSSCGYRLEKDFEAGDFIGLDKGKCPKCGGVVKIRGIYAVEKSKILKPQ</sequence>
<dbReference type="EMBL" id="CP001140">
    <property type="protein sequence ID" value="ACL11567.1"/>
    <property type="molecule type" value="Genomic_DNA"/>
</dbReference>
<keyword evidence="1" id="KW-0812">Transmembrane</keyword>
<dbReference type="RefSeq" id="WP_012608908.1">
    <property type="nucleotide sequence ID" value="NC_011766.1"/>
</dbReference>
<evidence type="ECO:0000313" key="3">
    <source>
        <dbReference type="Proteomes" id="UP000006903"/>
    </source>
</evidence>
<proteinExistence type="predicted"/>
<feature type="transmembrane region" description="Helical" evidence="1">
    <location>
        <begin position="6"/>
        <end position="26"/>
    </location>
</feature>
<dbReference type="AlphaFoldDB" id="B8D636"/>
<keyword evidence="1" id="KW-1133">Transmembrane helix</keyword>
<name>B8D636_DESA1</name>
<reference evidence="2 3" key="1">
    <citation type="journal article" date="2009" name="J. Bacteriol.">
        <title>Complete genome sequence of the anaerobic, protein-degrading hyperthermophilic crenarchaeon Desulfurococcus kamchatkensis.</title>
        <authorList>
            <person name="Ravin N.V."/>
            <person name="Mardanov A.V."/>
            <person name="Beletsky A.V."/>
            <person name="Kublanov I.V."/>
            <person name="Kolganova T.V."/>
            <person name="Lebedinsky A.V."/>
            <person name="Chernyh N.A."/>
            <person name="Bonch-Osmolovskaya E.A."/>
            <person name="Skryabin K.G."/>
        </authorList>
    </citation>
    <scope>NUCLEOTIDE SEQUENCE [LARGE SCALE GENOMIC DNA]</scope>
    <source>
        <strain evidence="3">DSM 18924 / JCM 16383 / VKM B-2413 / 1221n</strain>
    </source>
</reference>
<keyword evidence="1" id="KW-0472">Membrane</keyword>
<dbReference type="Proteomes" id="UP000006903">
    <property type="component" value="Chromosome"/>
</dbReference>
<protein>
    <submittedName>
        <fullName evidence="2">Uncharacterized protein</fullName>
    </submittedName>
</protein>
<dbReference type="STRING" id="490899.DKAM_1241"/>
<dbReference type="eggNOG" id="arCOG03770">
    <property type="taxonomic scope" value="Archaea"/>
</dbReference>
<accession>B8D636</accession>
<dbReference type="KEGG" id="dka:DKAM_1241"/>
<dbReference type="HOGENOM" id="CLU_179009_0_0_2"/>
<evidence type="ECO:0000256" key="1">
    <source>
        <dbReference type="SAM" id="Phobius"/>
    </source>
</evidence>
<dbReference type="GeneID" id="7171310"/>